<reference evidence="1 2" key="1">
    <citation type="submission" date="2018-11" db="EMBL/GenBank/DDBJ databases">
        <title>Complete genome sequence of Paenibacillus baekrokdamisoli strain KCTC 33723.</title>
        <authorList>
            <person name="Kang S.W."/>
            <person name="Lee K.C."/>
            <person name="Kim K.K."/>
            <person name="Kim J.S."/>
            <person name="Kim D.S."/>
            <person name="Ko S.H."/>
            <person name="Yang S.H."/>
            <person name="Lee J.S."/>
        </authorList>
    </citation>
    <scope>NUCLEOTIDE SEQUENCE [LARGE SCALE GENOMIC DNA]</scope>
    <source>
        <strain evidence="1 2">KCTC 33723</strain>
    </source>
</reference>
<sequence length="417" mass="46158">MSEITVGSADKRTFTIYVILLLFCAGVVRLLLAEQYSGFISDQGLFVQWMESVRENGLGGAFAVNGSINYPPLFLGMLGLYGDLLHLLGISTQAGAVSFKFILIMIDLVAILLVVRLTAGIANYNWRAFVILLFALNPALMTDSAVWGQVDLLHSILMLLAVIGLTNRPLWSGILFAFALLTKFQAITVLPVMGLWLLLILIREKQYRPLLLWVSGFAGPWILTIIYFGATGSLTKMIRQAYTDAVGFYSSASMNAMNIWFHIIGVDPGTNDTQTIAAGISMRNFGFLLLFAAVIGICLYMYYSREDRTTMLLKASATLCFSFFMLPTEIHERYSIPALVFTLLVIKHDKQWTWSAGLLTLTILMNLVIVLNNDVTAGNGIWMAIVNVLVLIGMFGSLWMGVKRSCKPSVVKEVGER</sequence>
<organism evidence="1 2">
    <name type="scientific">Paenibacillus baekrokdamisoli</name>
    <dbReference type="NCBI Taxonomy" id="1712516"/>
    <lineage>
        <taxon>Bacteria</taxon>
        <taxon>Bacillati</taxon>
        <taxon>Bacillota</taxon>
        <taxon>Bacilli</taxon>
        <taxon>Bacillales</taxon>
        <taxon>Paenibacillaceae</taxon>
        <taxon>Paenibacillus</taxon>
    </lineage>
</organism>
<keyword evidence="2" id="KW-1185">Reference proteome</keyword>
<evidence type="ECO:0000313" key="2">
    <source>
        <dbReference type="Proteomes" id="UP000275368"/>
    </source>
</evidence>
<dbReference type="AlphaFoldDB" id="A0A3G9JBT4"/>
<dbReference type="Proteomes" id="UP000275368">
    <property type="component" value="Chromosome"/>
</dbReference>
<gene>
    <name evidence="1" type="ORF">Back11_20890</name>
</gene>
<dbReference type="OrthoDB" id="9776737at2"/>
<proteinExistence type="predicted"/>
<accession>A0A3G9JBT4</accession>
<dbReference type="KEGG" id="pbk:Back11_20890"/>
<evidence type="ECO:0000313" key="1">
    <source>
        <dbReference type="EMBL" id="BBH20744.1"/>
    </source>
</evidence>
<dbReference type="EMBL" id="AP019308">
    <property type="protein sequence ID" value="BBH20744.1"/>
    <property type="molecule type" value="Genomic_DNA"/>
</dbReference>
<protein>
    <submittedName>
        <fullName evidence="1">Uncharacterized protein</fullName>
    </submittedName>
</protein>
<dbReference type="RefSeq" id="WP_125656119.1">
    <property type="nucleotide sequence ID" value="NZ_AP019308.1"/>
</dbReference>
<name>A0A3G9JBT4_9BACL</name>